<comment type="caution">
    <text evidence="2">The sequence shown here is derived from an EMBL/GenBank/DDBJ whole genome shotgun (WGS) entry which is preliminary data.</text>
</comment>
<dbReference type="AlphaFoldDB" id="A0A6I0EVJ6"/>
<dbReference type="EMBL" id="WBZC01000078">
    <property type="protein sequence ID" value="KAB3529886.1"/>
    <property type="molecule type" value="Genomic_DNA"/>
</dbReference>
<sequence length="53" mass="6200">MSEIKCRVEECHYNKNDFCRASTIEVMSRVKEHMVSNTDDTACRTFMPKGNQQ</sequence>
<organism evidence="2 3">
    <name type="scientific">Alkaliphilus pronyensis</name>
    <dbReference type="NCBI Taxonomy" id="1482732"/>
    <lineage>
        <taxon>Bacteria</taxon>
        <taxon>Bacillati</taxon>
        <taxon>Bacillota</taxon>
        <taxon>Clostridia</taxon>
        <taxon>Peptostreptococcales</taxon>
        <taxon>Natronincolaceae</taxon>
        <taxon>Alkaliphilus</taxon>
    </lineage>
</organism>
<protein>
    <submittedName>
        <fullName evidence="2">DUF1540 domain-containing protein</fullName>
    </submittedName>
</protein>
<evidence type="ECO:0000313" key="2">
    <source>
        <dbReference type="EMBL" id="KAB3529886.1"/>
    </source>
</evidence>
<dbReference type="Pfam" id="PF07561">
    <property type="entry name" value="DUF1540"/>
    <property type="match status" value="1"/>
</dbReference>
<dbReference type="Proteomes" id="UP000432715">
    <property type="component" value="Unassembled WGS sequence"/>
</dbReference>
<dbReference type="OrthoDB" id="1684758at2"/>
<evidence type="ECO:0000313" key="3">
    <source>
        <dbReference type="Proteomes" id="UP000432715"/>
    </source>
</evidence>
<gene>
    <name evidence="2" type="ORF">F8154_14415</name>
</gene>
<feature type="domain" description="DUF1540" evidence="1">
    <location>
        <begin position="4"/>
        <end position="46"/>
    </location>
</feature>
<keyword evidence="3" id="KW-1185">Reference proteome</keyword>
<reference evidence="2 3" key="1">
    <citation type="submission" date="2019-10" db="EMBL/GenBank/DDBJ databases">
        <title>Alkaliphilus serpentinus sp. nov. and Alkaliphilus pronyensis sp. nov., two novel anaerobic alkaliphilic species isolated from the serpentinized-hosted hydrothermal field of the Prony Bay (New Caledonia).</title>
        <authorList>
            <person name="Postec A."/>
        </authorList>
    </citation>
    <scope>NUCLEOTIDE SEQUENCE [LARGE SCALE GENOMIC DNA]</scope>
    <source>
        <strain evidence="2 3">LacV</strain>
    </source>
</reference>
<dbReference type="RefSeq" id="WP_151862316.1">
    <property type="nucleotide sequence ID" value="NZ_WBZC01000078.1"/>
</dbReference>
<accession>A0A6I0EVJ6</accession>
<evidence type="ECO:0000259" key="1">
    <source>
        <dbReference type="Pfam" id="PF07561"/>
    </source>
</evidence>
<proteinExistence type="predicted"/>
<dbReference type="InterPro" id="IPR011437">
    <property type="entry name" value="DUF1540"/>
</dbReference>
<name>A0A6I0EVJ6_9FIRM</name>